<evidence type="ECO:0000313" key="1">
    <source>
        <dbReference type="EMBL" id="KAI4335847.1"/>
    </source>
</evidence>
<sequence>MWKLNTIPIIAILGVFIFLLSSPSNARLINRLQLPSPLTGPESLAFDSNSGGPYTGASDGRIFKYAGPNEGFTEFAYTAPNRNKTICDGITDFSSLQATCGRPLGLGFNYQTGDLYVADAYQGLVKVPSKGGPATQLVTSAQGTPFRFLSALDVDPVTGMVYFTEASSTYQIRDLQTLITSRDSSGSLLRFDPSTNQTTVLLKSLSLASGVAVNRDGSFALVSEFLANRIQRFWLKGPRANTSELFLQLGGSPENIKRNSRGEFWIAVNNLLGPPPPPRAPVLPLGVRVSEAGIVIQIASLAEGFGTEAASEVQEINGTLYTGSLRTSYASIIRPFF</sequence>
<proteinExistence type="predicted"/>
<protein>
    <submittedName>
        <fullName evidence="1">Uncharacterized protein</fullName>
    </submittedName>
</protein>
<dbReference type="Proteomes" id="UP000828941">
    <property type="component" value="Chromosome 6"/>
</dbReference>
<name>A0ACB9NHF6_BAUVA</name>
<gene>
    <name evidence="1" type="ORF">L6164_014452</name>
</gene>
<keyword evidence="2" id="KW-1185">Reference proteome</keyword>
<accession>A0ACB9NHF6</accession>
<reference evidence="1 2" key="1">
    <citation type="journal article" date="2022" name="DNA Res.">
        <title>Chromosomal-level genome assembly of the orchid tree Bauhinia variegata (Leguminosae; Cercidoideae) supports the allotetraploid origin hypothesis of Bauhinia.</title>
        <authorList>
            <person name="Zhong Y."/>
            <person name="Chen Y."/>
            <person name="Zheng D."/>
            <person name="Pang J."/>
            <person name="Liu Y."/>
            <person name="Luo S."/>
            <person name="Meng S."/>
            <person name="Qian L."/>
            <person name="Wei D."/>
            <person name="Dai S."/>
            <person name="Zhou R."/>
        </authorList>
    </citation>
    <scope>NUCLEOTIDE SEQUENCE [LARGE SCALE GENOMIC DNA]</scope>
    <source>
        <strain evidence="1">BV-YZ2020</strain>
    </source>
</reference>
<comment type="caution">
    <text evidence="1">The sequence shown here is derived from an EMBL/GenBank/DDBJ whole genome shotgun (WGS) entry which is preliminary data.</text>
</comment>
<evidence type="ECO:0000313" key="2">
    <source>
        <dbReference type="Proteomes" id="UP000828941"/>
    </source>
</evidence>
<organism evidence="1 2">
    <name type="scientific">Bauhinia variegata</name>
    <name type="common">Purple orchid tree</name>
    <name type="synonym">Phanera variegata</name>
    <dbReference type="NCBI Taxonomy" id="167791"/>
    <lineage>
        <taxon>Eukaryota</taxon>
        <taxon>Viridiplantae</taxon>
        <taxon>Streptophyta</taxon>
        <taxon>Embryophyta</taxon>
        <taxon>Tracheophyta</taxon>
        <taxon>Spermatophyta</taxon>
        <taxon>Magnoliopsida</taxon>
        <taxon>eudicotyledons</taxon>
        <taxon>Gunneridae</taxon>
        <taxon>Pentapetalae</taxon>
        <taxon>rosids</taxon>
        <taxon>fabids</taxon>
        <taxon>Fabales</taxon>
        <taxon>Fabaceae</taxon>
        <taxon>Cercidoideae</taxon>
        <taxon>Cercideae</taxon>
        <taxon>Bauhiniinae</taxon>
        <taxon>Bauhinia</taxon>
    </lineage>
</organism>
<dbReference type="EMBL" id="CM039431">
    <property type="protein sequence ID" value="KAI4335847.1"/>
    <property type="molecule type" value="Genomic_DNA"/>
</dbReference>